<keyword evidence="5 7" id="KW-0326">Glycosidase</keyword>
<comment type="similarity">
    <text evidence="2">Belongs to the glycosyl hydrolase 3 family.</text>
</comment>
<dbReference type="Gene3D" id="3.20.20.300">
    <property type="entry name" value="Glycoside hydrolase, family 3, N-terminal domain"/>
    <property type="match status" value="1"/>
</dbReference>
<evidence type="ECO:0000256" key="4">
    <source>
        <dbReference type="ARBA" id="ARBA00022801"/>
    </source>
</evidence>
<dbReference type="PANTHER" id="PTHR30480">
    <property type="entry name" value="BETA-HEXOSAMINIDASE-RELATED"/>
    <property type="match status" value="1"/>
</dbReference>
<dbReference type="InterPro" id="IPR036962">
    <property type="entry name" value="Glyco_hydro_3_N_sf"/>
</dbReference>
<name>A0ABR6HJG3_9RHOB</name>
<reference evidence="7 8" key="1">
    <citation type="submission" date="2020-08" db="EMBL/GenBank/DDBJ databases">
        <title>Genomic Encyclopedia of Type Strains, Phase III (KMG-III): the genomes of soil and plant-associated and newly described type strains.</title>
        <authorList>
            <person name="Whitman W."/>
        </authorList>
    </citation>
    <scope>NUCLEOTIDE SEQUENCE [LARGE SCALE GENOMIC DNA]</scope>
    <source>
        <strain evidence="7 8">CECT 8572</strain>
    </source>
</reference>
<sequence>MTAAAILGPEGARLGRDEAAFFRDADPWGFILFARNVETPDQLRRLTSDLRETLGREAPILIDQEGGRVQRMRPPHWHAYLPALDQMQRALDPLRAQWLRHRLIAAELHEVGIDVNCAPLADLVEPQTHHILRNRLYGDTVDGVVAAARIAADGLLAGGVLPVLKHIPGYGRAHVDSHKALPRVSVPLSELRARDFAPFVALGHMAMGMTAHIVLDAVDPDRPATTSAKAMRMIREEIGFDGLLMTDDLSMEALSGDIDARAEASIAAGCDVVLHCNGDRDEMEAVVAACGVMGTDAMRRAEAALAQRRTPEPADLDALRDELGALTGEDV</sequence>
<organism evidence="7 8">
    <name type="scientific">Limimaricola variabilis</name>
    <dbReference type="NCBI Taxonomy" id="1492771"/>
    <lineage>
        <taxon>Bacteria</taxon>
        <taxon>Pseudomonadati</taxon>
        <taxon>Pseudomonadota</taxon>
        <taxon>Alphaproteobacteria</taxon>
        <taxon>Rhodobacterales</taxon>
        <taxon>Paracoccaceae</taxon>
        <taxon>Limimaricola</taxon>
    </lineage>
</organism>
<dbReference type="SUPFAM" id="SSF51445">
    <property type="entry name" value="(Trans)glycosidases"/>
    <property type="match status" value="1"/>
</dbReference>
<evidence type="ECO:0000256" key="2">
    <source>
        <dbReference type="ARBA" id="ARBA00005336"/>
    </source>
</evidence>
<dbReference type="Proteomes" id="UP000576152">
    <property type="component" value="Unassembled WGS sequence"/>
</dbReference>
<dbReference type="PANTHER" id="PTHR30480:SF13">
    <property type="entry name" value="BETA-HEXOSAMINIDASE"/>
    <property type="match status" value="1"/>
</dbReference>
<dbReference type="InterPro" id="IPR050226">
    <property type="entry name" value="NagZ_Beta-hexosaminidase"/>
</dbReference>
<protein>
    <recommendedName>
        <fullName evidence="3">beta-N-acetylhexosaminidase</fullName>
        <ecNumber evidence="3">3.2.1.52</ecNumber>
    </recommendedName>
</protein>
<dbReference type="GO" id="GO:0004563">
    <property type="term" value="F:beta-N-acetylhexosaminidase activity"/>
    <property type="evidence" value="ECO:0007669"/>
    <property type="project" value="UniProtKB-EC"/>
</dbReference>
<proteinExistence type="inferred from homology"/>
<evidence type="ECO:0000259" key="6">
    <source>
        <dbReference type="Pfam" id="PF00933"/>
    </source>
</evidence>
<comment type="catalytic activity">
    <reaction evidence="1">
        <text>Hydrolysis of terminal non-reducing N-acetyl-D-hexosamine residues in N-acetyl-beta-D-hexosaminides.</text>
        <dbReference type="EC" id="3.2.1.52"/>
    </reaction>
</comment>
<evidence type="ECO:0000256" key="3">
    <source>
        <dbReference type="ARBA" id="ARBA00012663"/>
    </source>
</evidence>
<dbReference type="RefSeq" id="WP_183468904.1">
    <property type="nucleotide sequence ID" value="NZ_JACIBX010000001.1"/>
</dbReference>
<dbReference type="InterPro" id="IPR019800">
    <property type="entry name" value="Glyco_hydro_3_AS"/>
</dbReference>
<evidence type="ECO:0000256" key="1">
    <source>
        <dbReference type="ARBA" id="ARBA00001231"/>
    </source>
</evidence>
<gene>
    <name evidence="7" type="ORF">FHS00_000141</name>
</gene>
<keyword evidence="4 7" id="KW-0378">Hydrolase</keyword>
<evidence type="ECO:0000313" key="8">
    <source>
        <dbReference type="Proteomes" id="UP000576152"/>
    </source>
</evidence>
<comment type="caution">
    <text evidence="7">The sequence shown here is derived from an EMBL/GenBank/DDBJ whole genome shotgun (WGS) entry which is preliminary data.</text>
</comment>
<dbReference type="EC" id="3.2.1.52" evidence="3"/>
<feature type="domain" description="Glycoside hydrolase family 3 N-terminal" evidence="6">
    <location>
        <begin position="29"/>
        <end position="289"/>
    </location>
</feature>
<dbReference type="Pfam" id="PF00933">
    <property type="entry name" value="Glyco_hydro_3"/>
    <property type="match status" value="1"/>
</dbReference>
<evidence type="ECO:0000256" key="5">
    <source>
        <dbReference type="ARBA" id="ARBA00023295"/>
    </source>
</evidence>
<dbReference type="PROSITE" id="PS00775">
    <property type="entry name" value="GLYCOSYL_HYDROL_F3"/>
    <property type="match status" value="1"/>
</dbReference>
<dbReference type="InterPro" id="IPR001764">
    <property type="entry name" value="Glyco_hydro_3_N"/>
</dbReference>
<accession>A0ABR6HJG3</accession>
<keyword evidence="8" id="KW-1185">Reference proteome</keyword>
<dbReference type="InterPro" id="IPR017853">
    <property type="entry name" value="GH"/>
</dbReference>
<dbReference type="EMBL" id="JACIBX010000001">
    <property type="protein sequence ID" value="MBB3710588.1"/>
    <property type="molecule type" value="Genomic_DNA"/>
</dbReference>
<evidence type="ECO:0000313" key="7">
    <source>
        <dbReference type="EMBL" id="MBB3710588.1"/>
    </source>
</evidence>